<organism evidence="1 2">
    <name type="scientific">Heliophilum fasciatum</name>
    <dbReference type="NCBI Taxonomy" id="35700"/>
    <lineage>
        <taxon>Bacteria</taxon>
        <taxon>Bacillati</taxon>
        <taxon>Bacillota</taxon>
        <taxon>Clostridia</taxon>
        <taxon>Eubacteriales</taxon>
        <taxon>Heliobacteriaceae</taxon>
        <taxon>Heliophilum</taxon>
    </lineage>
</organism>
<accession>A0A4R2RLL7</accession>
<reference evidence="1 2" key="1">
    <citation type="submission" date="2019-03" db="EMBL/GenBank/DDBJ databases">
        <title>Genomic Encyclopedia of Type Strains, Phase IV (KMG-IV): sequencing the most valuable type-strain genomes for metagenomic binning, comparative biology and taxonomic classification.</title>
        <authorList>
            <person name="Goeker M."/>
        </authorList>
    </citation>
    <scope>NUCLEOTIDE SEQUENCE [LARGE SCALE GENOMIC DNA]</scope>
    <source>
        <strain evidence="1 2">DSM 11170</strain>
    </source>
</reference>
<protein>
    <submittedName>
        <fullName evidence="1">Uncharacterized protein</fullName>
    </submittedName>
</protein>
<keyword evidence="2" id="KW-1185">Reference proteome</keyword>
<name>A0A4R2RLL7_9FIRM</name>
<dbReference type="AlphaFoldDB" id="A0A4R2RLL7"/>
<dbReference type="EMBL" id="SLXT01000018">
    <property type="protein sequence ID" value="TCP63519.1"/>
    <property type="molecule type" value="Genomic_DNA"/>
</dbReference>
<proteinExistence type="predicted"/>
<evidence type="ECO:0000313" key="1">
    <source>
        <dbReference type="EMBL" id="TCP63519.1"/>
    </source>
</evidence>
<evidence type="ECO:0000313" key="2">
    <source>
        <dbReference type="Proteomes" id="UP000294813"/>
    </source>
</evidence>
<gene>
    <name evidence="1" type="ORF">EDD73_11862</name>
</gene>
<comment type="caution">
    <text evidence="1">The sequence shown here is derived from an EMBL/GenBank/DDBJ whole genome shotgun (WGS) entry which is preliminary data.</text>
</comment>
<sequence length="30" mass="3728">MRIQPGHSTRQPTWPLMKIRRYKIDEGFWV</sequence>
<dbReference type="Proteomes" id="UP000294813">
    <property type="component" value="Unassembled WGS sequence"/>
</dbReference>